<dbReference type="CDD" id="cd06260">
    <property type="entry name" value="DUF820-like"/>
    <property type="match status" value="1"/>
</dbReference>
<keyword evidence="2" id="KW-0540">Nuclease</keyword>
<dbReference type="AlphaFoldDB" id="A0A928Z6R7"/>
<dbReference type="Pfam" id="PF05685">
    <property type="entry name" value="Uma2"/>
    <property type="match status" value="1"/>
</dbReference>
<dbReference type="InterPro" id="IPR012296">
    <property type="entry name" value="Nuclease_put_TT1808"/>
</dbReference>
<reference evidence="2" key="1">
    <citation type="submission" date="2020-10" db="EMBL/GenBank/DDBJ databases">
        <authorList>
            <person name="Castelo-Branco R."/>
            <person name="Eusebio N."/>
            <person name="Adriana R."/>
            <person name="Vieira A."/>
            <person name="Brugerolle De Fraissinette N."/>
            <person name="Rezende De Castro R."/>
            <person name="Schneider M.P."/>
            <person name="Vasconcelos V."/>
            <person name="Leao P.N."/>
        </authorList>
    </citation>
    <scope>NUCLEOTIDE SEQUENCE</scope>
    <source>
        <strain evidence="2">LEGE 11480</strain>
    </source>
</reference>
<gene>
    <name evidence="2" type="ORF">IQ266_24565</name>
</gene>
<evidence type="ECO:0000313" key="2">
    <source>
        <dbReference type="EMBL" id="MBE9032913.1"/>
    </source>
</evidence>
<evidence type="ECO:0000313" key="3">
    <source>
        <dbReference type="Proteomes" id="UP000625316"/>
    </source>
</evidence>
<dbReference type="Gene3D" id="3.90.1570.10">
    <property type="entry name" value="tt1808, chain A"/>
    <property type="match status" value="1"/>
</dbReference>
<dbReference type="GO" id="GO:0004519">
    <property type="term" value="F:endonuclease activity"/>
    <property type="evidence" value="ECO:0007669"/>
    <property type="project" value="UniProtKB-KW"/>
</dbReference>
<dbReference type="RefSeq" id="WP_264327730.1">
    <property type="nucleotide sequence ID" value="NZ_JADEXQ010000134.1"/>
</dbReference>
<dbReference type="SUPFAM" id="SSF52980">
    <property type="entry name" value="Restriction endonuclease-like"/>
    <property type="match status" value="1"/>
</dbReference>
<evidence type="ECO:0000259" key="1">
    <source>
        <dbReference type="Pfam" id="PF05685"/>
    </source>
</evidence>
<keyword evidence="2" id="KW-0378">Hydrolase</keyword>
<protein>
    <submittedName>
        <fullName evidence="2">Uma2 family endonuclease</fullName>
    </submittedName>
</protein>
<keyword evidence="3" id="KW-1185">Reference proteome</keyword>
<dbReference type="PANTHER" id="PTHR35400:SF1">
    <property type="entry name" value="SLR1083 PROTEIN"/>
    <property type="match status" value="1"/>
</dbReference>
<proteinExistence type="predicted"/>
<dbReference type="InterPro" id="IPR008538">
    <property type="entry name" value="Uma2"/>
</dbReference>
<dbReference type="InterPro" id="IPR011335">
    <property type="entry name" value="Restrct_endonuc-II-like"/>
</dbReference>
<organism evidence="2 3">
    <name type="scientific">Romeriopsis navalis LEGE 11480</name>
    <dbReference type="NCBI Taxonomy" id="2777977"/>
    <lineage>
        <taxon>Bacteria</taxon>
        <taxon>Bacillati</taxon>
        <taxon>Cyanobacteriota</taxon>
        <taxon>Cyanophyceae</taxon>
        <taxon>Leptolyngbyales</taxon>
        <taxon>Leptolyngbyaceae</taxon>
        <taxon>Romeriopsis</taxon>
        <taxon>Romeriopsis navalis</taxon>
    </lineage>
</organism>
<dbReference type="Proteomes" id="UP000625316">
    <property type="component" value="Unassembled WGS sequence"/>
</dbReference>
<name>A0A928Z6R7_9CYAN</name>
<dbReference type="EMBL" id="JADEXQ010000134">
    <property type="protein sequence ID" value="MBE9032913.1"/>
    <property type="molecule type" value="Genomic_DNA"/>
</dbReference>
<keyword evidence="2" id="KW-0255">Endonuclease</keyword>
<comment type="caution">
    <text evidence="2">The sequence shown here is derived from an EMBL/GenBank/DDBJ whole genome shotgun (WGS) entry which is preliminary data.</text>
</comment>
<sequence>MTVTTYKWSIDRYHQAVQAGVFEDQPVELLNGEIVVMPPEGEIHACRGDITVEYLRYLLGNRAQIREAKPITLHHNQSEPEPDIAIVEPRFWEYNEHHPYPENIHWTIEFANTSLKKDLETKDKIYATANIQEYWVINLKATELIVFRDPANGIYQSQQNYSSGSLSPLAFSDISITIDILLGKQRWIPGN</sequence>
<dbReference type="PANTHER" id="PTHR35400">
    <property type="entry name" value="SLR1083 PROTEIN"/>
    <property type="match status" value="1"/>
</dbReference>
<feature type="domain" description="Putative restriction endonuclease" evidence="1">
    <location>
        <begin position="22"/>
        <end position="177"/>
    </location>
</feature>
<accession>A0A928Z6R7</accession>